<dbReference type="PANTHER" id="PTHR33116">
    <property type="entry name" value="REVERSE TRANSCRIPTASE ZINC-BINDING DOMAIN-CONTAINING PROTEIN-RELATED-RELATED"/>
    <property type="match status" value="1"/>
</dbReference>
<reference evidence="2" key="1">
    <citation type="journal article" date="2023" name="bioRxiv">
        <title>Improved chromosome-level genome assembly for marigold (Tagetes erecta).</title>
        <authorList>
            <person name="Jiang F."/>
            <person name="Yuan L."/>
            <person name="Wang S."/>
            <person name="Wang H."/>
            <person name="Xu D."/>
            <person name="Wang A."/>
            <person name="Fan W."/>
        </authorList>
    </citation>
    <scope>NUCLEOTIDE SEQUENCE</scope>
    <source>
        <strain evidence="2">WSJ</strain>
        <tissue evidence="2">Leaf</tissue>
    </source>
</reference>
<sequence>MDKGVIVEAVTAIQLDGPADVFLAEKFKYIKSAVKNWVKNTKVKEGENLNKTMADLLEMEGILEVRPLNEEEEWIRVECLKDLADLEGRKTKDLFQKSRANWATHGDENSNYFHRTLKYKATLNKIHGPEINGRWCSIPNRFLDNTMEIMGFPRKWRSWIFGIVSSGRSSVLVNGSPTFEFNYQRGIRQGDPISPFLFIVAMESFTVMLNNSVANGLFKGFKAPNGGPCISHLLFADDALTVGEWSVENVAVVARFLRCFFMLSGLKINLNKSVLYGIGTTDHEVENMAGILSCKSGKIPFYYLGLIVGANMNKVSSWQVVMDIFDKRLADWKARTLSIGGRLTLMKSVLETLPSYYFS</sequence>
<evidence type="ECO:0000313" key="2">
    <source>
        <dbReference type="EMBL" id="KAK1422642.1"/>
    </source>
</evidence>
<dbReference type="InterPro" id="IPR000477">
    <property type="entry name" value="RT_dom"/>
</dbReference>
<organism evidence="2 3">
    <name type="scientific">Tagetes erecta</name>
    <name type="common">African marigold</name>
    <dbReference type="NCBI Taxonomy" id="13708"/>
    <lineage>
        <taxon>Eukaryota</taxon>
        <taxon>Viridiplantae</taxon>
        <taxon>Streptophyta</taxon>
        <taxon>Embryophyta</taxon>
        <taxon>Tracheophyta</taxon>
        <taxon>Spermatophyta</taxon>
        <taxon>Magnoliopsida</taxon>
        <taxon>eudicotyledons</taxon>
        <taxon>Gunneridae</taxon>
        <taxon>Pentapetalae</taxon>
        <taxon>asterids</taxon>
        <taxon>campanulids</taxon>
        <taxon>Asterales</taxon>
        <taxon>Asteraceae</taxon>
        <taxon>Asteroideae</taxon>
        <taxon>Heliantheae alliance</taxon>
        <taxon>Tageteae</taxon>
        <taxon>Tagetes</taxon>
    </lineage>
</organism>
<dbReference type="Pfam" id="PF00078">
    <property type="entry name" value="RVT_1"/>
    <property type="match status" value="1"/>
</dbReference>
<proteinExistence type="predicted"/>
<feature type="domain" description="Reverse transcriptase" evidence="1">
    <location>
        <begin position="137"/>
        <end position="306"/>
    </location>
</feature>
<evidence type="ECO:0000259" key="1">
    <source>
        <dbReference type="Pfam" id="PF00078"/>
    </source>
</evidence>
<gene>
    <name evidence="2" type="ORF">QVD17_17928</name>
</gene>
<evidence type="ECO:0000313" key="3">
    <source>
        <dbReference type="Proteomes" id="UP001229421"/>
    </source>
</evidence>
<dbReference type="PANTHER" id="PTHR33116:SF78">
    <property type="entry name" value="OS12G0587133 PROTEIN"/>
    <property type="match status" value="1"/>
</dbReference>
<dbReference type="EMBL" id="JAUHHV010000005">
    <property type="protein sequence ID" value="KAK1422642.1"/>
    <property type="molecule type" value="Genomic_DNA"/>
</dbReference>
<dbReference type="Proteomes" id="UP001229421">
    <property type="component" value="Unassembled WGS sequence"/>
</dbReference>
<comment type="caution">
    <text evidence="2">The sequence shown here is derived from an EMBL/GenBank/DDBJ whole genome shotgun (WGS) entry which is preliminary data.</text>
</comment>
<keyword evidence="3" id="KW-1185">Reference proteome</keyword>
<name>A0AAD8NVN0_TARER</name>
<dbReference type="AlphaFoldDB" id="A0AAD8NVN0"/>
<accession>A0AAD8NVN0</accession>
<protein>
    <recommendedName>
        <fullName evidence="1">Reverse transcriptase domain-containing protein</fullName>
    </recommendedName>
</protein>